<name>A0ABV5TLX7_9ACTN</name>
<keyword evidence="2" id="KW-1185">Reference proteome</keyword>
<accession>A0ABV5TLX7</accession>
<proteinExistence type="predicted"/>
<gene>
    <name evidence="1" type="ORF">ACFFRH_27600</name>
</gene>
<reference evidence="1 2" key="1">
    <citation type="submission" date="2024-09" db="EMBL/GenBank/DDBJ databases">
        <authorList>
            <person name="Sun Q."/>
            <person name="Mori K."/>
        </authorList>
    </citation>
    <scope>NUCLEOTIDE SEQUENCE [LARGE SCALE GENOMIC DNA]</scope>
    <source>
        <strain evidence="1 2">JCM 3028</strain>
    </source>
</reference>
<organism evidence="1 2">
    <name type="scientific">Streptosporangium vulgare</name>
    <dbReference type="NCBI Taxonomy" id="46190"/>
    <lineage>
        <taxon>Bacteria</taxon>
        <taxon>Bacillati</taxon>
        <taxon>Actinomycetota</taxon>
        <taxon>Actinomycetes</taxon>
        <taxon>Streptosporangiales</taxon>
        <taxon>Streptosporangiaceae</taxon>
        <taxon>Streptosporangium</taxon>
    </lineage>
</organism>
<dbReference type="RefSeq" id="WP_344747858.1">
    <property type="nucleotide sequence ID" value="NZ_BAAAWW010000139.1"/>
</dbReference>
<sequence>MKIAMGRADFTAVGTGAVDLEIVTLDWVHTFAATCGRRPYVLFPVLLEGGCSFCP</sequence>
<protein>
    <submittedName>
        <fullName evidence="1">Uncharacterized protein</fullName>
    </submittedName>
</protein>
<evidence type="ECO:0000313" key="2">
    <source>
        <dbReference type="Proteomes" id="UP001589610"/>
    </source>
</evidence>
<comment type="caution">
    <text evidence="1">The sequence shown here is derived from an EMBL/GenBank/DDBJ whole genome shotgun (WGS) entry which is preliminary data.</text>
</comment>
<dbReference type="EMBL" id="JBHMBS010000015">
    <property type="protein sequence ID" value="MFB9679261.1"/>
    <property type="molecule type" value="Genomic_DNA"/>
</dbReference>
<dbReference type="Proteomes" id="UP001589610">
    <property type="component" value="Unassembled WGS sequence"/>
</dbReference>
<evidence type="ECO:0000313" key="1">
    <source>
        <dbReference type="EMBL" id="MFB9679261.1"/>
    </source>
</evidence>